<dbReference type="Gene3D" id="3.40.30.10">
    <property type="entry name" value="Glutaredoxin"/>
    <property type="match status" value="1"/>
</dbReference>
<evidence type="ECO:0008006" key="2">
    <source>
        <dbReference type="Google" id="ProtNLM"/>
    </source>
</evidence>
<dbReference type="AlphaFoldDB" id="A0A645HFH5"/>
<protein>
    <recommendedName>
        <fullName evidence="2">Alkyl hydroperoxide reductase subunit C/ Thiol specific antioxidant domain-containing protein</fullName>
    </recommendedName>
</protein>
<proteinExistence type="predicted"/>
<name>A0A645HFH5_9ZZZZ</name>
<dbReference type="EMBL" id="VSSQ01088108">
    <property type="protein sequence ID" value="MPN34854.1"/>
    <property type="molecule type" value="Genomic_DNA"/>
</dbReference>
<evidence type="ECO:0000313" key="1">
    <source>
        <dbReference type="EMBL" id="MPN34854.1"/>
    </source>
</evidence>
<reference evidence="1" key="1">
    <citation type="submission" date="2019-08" db="EMBL/GenBank/DDBJ databases">
        <authorList>
            <person name="Kucharzyk K."/>
            <person name="Murdoch R.W."/>
            <person name="Higgins S."/>
            <person name="Loffler F."/>
        </authorList>
    </citation>
    <scope>NUCLEOTIDE SEQUENCE</scope>
</reference>
<sequence>MHNYLRKHHADISFLSVAFDENKHVAERTFVLDNLDTTSQFCEVKGTNSDIFHDFKLNRGFSNYLIDENGVILAMNVSTDDLEFIL</sequence>
<gene>
    <name evidence="1" type="ORF">SDC9_182348</name>
</gene>
<accession>A0A645HFH5</accession>
<organism evidence="1">
    <name type="scientific">bioreactor metagenome</name>
    <dbReference type="NCBI Taxonomy" id="1076179"/>
    <lineage>
        <taxon>unclassified sequences</taxon>
        <taxon>metagenomes</taxon>
        <taxon>ecological metagenomes</taxon>
    </lineage>
</organism>
<comment type="caution">
    <text evidence="1">The sequence shown here is derived from an EMBL/GenBank/DDBJ whole genome shotgun (WGS) entry which is preliminary data.</text>
</comment>